<feature type="transmembrane region" description="Helical" evidence="1">
    <location>
        <begin position="6"/>
        <end position="26"/>
    </location>
</feature>
<gene>
    <name evidence="2" type="ORF">A2812_03265</name>
</gene>
<evidence type="ECO:0000313" key="2">
    <source>
        <dbReference type="EMBL" id="OGZ64461.1"/>
    </source>
</evidence>
<keyword evidence="1" id="KW-0472">Membrane</keyword>
<dbReference type="EMBL" id="MHOM01000022">
    <property type="protein sequence ID" value="OGZ64461.1"/>
    <property type="molecule type" value="Genomic_DNA"/>
</dbReference>
<dbReference type="AlphaFoldDB" id="A0A1G2HQE3"/>
<reference evidence="2 3" key="1">
    <citation type="journal article" date="2016" name="Nat. Commun.">
        <title>Thousands of microbial genomes shed light on interconnected biogeochemical processes in an aquifer system.</title>
        <authorList>
            <person name="Anantharaman K."/>
            <person name="Brown C.T."/>
            <person name="Hug L.A."/>
            <person name="Sharon I."/>
            <person name="Castelle C.J."/>
            <person name="Probst A.J."/>
            <person name="Thomas B.C."/>
            <person name="Singh A."/>
            <person name="Wilkins M.J."/>
            <person name="Karaoz U."/>
            <person name="Brodie E.L."/>
            <person name="Williams K.H."/>
            <person name="Hubbard S.S."/>
            <person name="Banfield J.F."/>
        </authorList>
    </citation>
    <scope>NUCLEOTIDE SEQUENCE [LARGE SCALE GENOMIC DNA]</scope>
</reference>
<protein>
    <submittedName>
        <fullName evidence="2">Uncharacterized protein</fullName>
    </submittedName>
</protein>
<comment type="caution">
    <text evidence="2">The sequence shown here is derived from an EMBL/GenBank/DDBJ whole genome shotgun (WGS) entry which is preliminary data.</text>
</comment>
<name>A0A1G2HQE3_9BACT</name>
<keyword evidence="1" id="KW-1133">Transmembrane helix</keyword>
<evidence type="ECO:0000313" key="3">
    <source>
        <dbReference type="Proteomes" id="UP000177190"/>
    </source>
</evidence>
<accession>A0A1G2HQE3</accession>
<dbReference type="STRING" id="1802200.A2812_03265"/>
<proteinExistence type="predicted"/>
<dbReference type="Proteomes" id="UP000177190">
    <property type="component" value="Unassembled WGS sequence"/>
</dbReference>
<evidence type="ECO:0000256" key="1">
    <source>
        <dbReference type="SAM" id="Phobius"/>
    </source>
</evidence>
<organism evidence="2 3">
    <name type="scientific">Candidatus Staskawiczbacteria bacterium RIFCSPHIGHO2_01_FULL_36_16</name>
    <dbReference type="NCBI Taxonomy" id="1802200"/>
    <lineage>
        <taxon>Bacteria</taxon>
        <taxon>Candidatus Staskawicziibacteriota</taxon>
    </lineage>
</organism>
<keyword evidence="1" id="KW-0812">Transmembrane</keyword>
<sequence length="209" mass="22715">MKKIIIFLLIIAILGAGIYFAFNYFVKPRIIETQIEGTNFTYCNDPDGNDIYTKGKSSYSSSGEDSRTGSMEDICDYYNENTSNRVGLVGEGICEGKIFKRVLMTCGWGYVCRSGACVKGTEDMGICYDSDNGKDVNKKGEIVGYGGTGEDSCWISTDGTTANGGGTDKCETEFTNNGRCYVSEYYCEGDSKKNEIIPCPNGCSEGACL</sequence>